<name>A0A650CEP2_SULOH</name>
<dbReference type="KEGG" id="soh:D1869_03160"/>
<protein>
    <submittedName>
        <fullName evidence="2">Uncharacterized protein</fullName>
    </submittedName>
</protein>
<dbReference type="AlphaFoldDB" id="A0A650CEP2"/>
<evidence type="ECO:0000313" key="4">
    <source>
        <dbReference type="Proteomes" id="UP000582213"/>
    </source>
</evidence>
<accession>A0A650CEP2</accession>
<dbReference type="Proteomes" id="UP000582213">
    <property type="component" value="Unassembled WGS sequence"/>
</dbReference>
<dbReference type="GeneID" id="42800212"/>
<evidence type="ECO:0000313" key="3">
    <source>
        <dbReference type="Proteomes" id="UP000427373"/>
    </source>
</evidence>
<evidence type="ECO:0000313" key="1">
    <source>
        <dbReference type="EMBL" id="MBB5252747.1"/>
    </source>
</evidence>
<keyword evidence="3" id="KW-1185">Reference proteome</keyword>
<sequence>MSIKTKIRKAIKDFFQYEKEGDKKILKKALSHIKFENGYFIIRDEKIKADKEEDVIGVFLANIPYIVLGKGELHWDLPDKVIKIQNSALKLLECGLNDVATLEIYLVMEMALRSLYSEYVKSGVIIQYKDKKIKVNNIDYRRLKLYIRRKGWSKYKVRVNGEVFPYSQGSLLSWAEKFMDDKLSFAFRLSVNVRNLLAHGEVEWDLFPTVRSLESASHASWLVFQKLKTYMKS</sequence>
<dbReference type="Proteomes" id="UP000427373">
    <property type="component" value="Chromosome"/>
</dbReference>
<proteinExistence type="predicted"/>
<gene>
    <name evidence="2" type="ORF">D1869_03160</name>
    <name evidence="1" type="ORF">HNQ62_000480</name>
</gene>
<reference evidence="2 3" key="1">
    <citation type="submission" date="2019-10" db="EMBL/GenBank/DDBJ databases">
        <title>Genome Sequences from Six Type Strain Members of the Archaeal Family Sulfolobaceae: Acidianus ambivalens, Acidianus infernus, Metallosphaera prunae, Stygiolobus azoricus, Sulfolobus metallicus, and Sulfurisphaera ohwakuensis.</title>
        <authorList>
            <person name="Counts J.A."/>
            <person name="Kelly R.M."/>
        </authorList>
    </citation>
    <scope>NUCLEOTIDE SEQUENCE [LARGE SCALE GENOMIC DNA]</scope>
    <source>
        <strain evidence="2 3">TA-1</strain>
    </source>
</reference>
<dbReference type="EMBL" id="CP045484">
    <property type="protein sequence ID" value="QGR16311.1"/>
    <property type="molecule type" value="Genomic_DNA"/>
</dbReference>
<dbReference type="EMBL" id="JACHFY010000002">
    <property type="protein sequence ID" value="MBB5252747.1"/>
    <property type="molecule type" value="Genomic_DNA"/>
</dbReference>
<reference evidence="1 4" key="2">
    <citation type="submission" date="2020-08" db="EMBL/GenBank/DDBJ databases">
        <title>Genomic Encyclopedia of Type Strains, Phase IV (KMG-IV): sequencing the most valuable type-strain genomes for metagenomic binning, comparative biology and taxonomic classification.</title>
        <authorList>
            <person name="Goeker M."/>
        </authorList>
    </citation>
    <scope>NUCLEOTIDE SEQUENCE [LARGE SCALE GENOMIC DNA]</scope>
    <source>
        <strain evidence="1 4">DSM 12421</strain>
    </source>
</reference>
<dbReference type="OrthoDB" id="372183at2157"/>
<evidence type="ECO:0000313" key="2">
    <source>
        <dbReference type="EMBL" id="QGR16311.1"/>
    </source>
</evidence>
<organism evidence="2 3">
    <name type="scientific">Sulfurisphaera ohwakuensis</name>
    <dbReference type="NCBI Taxonomy" id="69656"/>
    <lineage>
        <taxon>Archaea</taxon>
        <taxon>Thermoproteota</taxon>
        <taxon>Thermoprotei</taxon>
        <taxon>Sulfolobales</taxon>
        <taxon>Sulfolobaceae</taxon>
        <taxon>Sulfurisphaera</taxon>
    </lineage>
</organism>
<dbReference type="RefSeq" id="WP_156013871.1">
    <property type="nucleotide sequence ID" value="NZ_CP045484.1"/>
</dbReference>